<evidence type="ECO:0000256" key="2">
    <source>
        <dbReference type="ARBA" id="ARBA00010790"/>
    </source>
</evidence>
<keyword evidence="3" id="KW-0285">Flavoprotein</keyword>
<evidence type="ECO:0000256" key="1">
    <source>
        <dbReference type="ARBA" id="ARBA00001974"/>
    </source>
</evidence>
<gene>
    <name evidence="7" type="ORF">KUF71_018774</name>
</gene>
<feature type="binding site" evidence="5">
    <location>
        <begin position="554"/>
        <end position="555"/>
    </location>
    <ligand>
        <name>FAD</name>
        <dbReference type="ChEBI" id="CHEBI:57692"/>
    </ligand>
</feature>
<keyword evidence="4 5" id="KW-0274">FAD</keyword>
<keyword evidence="8" id="KW-1185">Reference proteome</keyword>
<dbReference type="PANTHER" id="PTHR11552">
    <property type="entry name" value="GLUCOSE-METHANOL-CHOLINE GMC OXIDOREDUCTASE"/>
    <property type="match status" value="1"/>
</dbReference>
<dbReference type="PROSITE" id="PS00624">
    <property type="entry name" value="GMC_OXRED_2"/>
    <property type="match status" value="1"/>
</dbReference>
<dbReference type="Pfam" id="PF00732">
    <property type="entry name" value="GMC_oxred_N"/>
    <property type="match status" value="1"/>
</dbReference>
<comment type="caution">
    <text evidence="7">The sequence shown here is derived from an EMBL/GenBank/DDBJ whole genome shotgun (WGS) entry which is preliminary data.</text>
</comment>
<dbReference type="InterPro" id="IPR007867">
    <property type="entry name" value="GMC_OxRtase_C"/>
</dbReference>
<sequence length="625" mass="68044">MSSFTVHPALPYGAGCADSSFGATYITFVNVLTSVINARLDREHQRRVQEARNGHQKDEEVDFVVVGGGSAGCVLAARLSQDPGVKVLLLERGGTEPVQARVPAYLGYVLRANVAEYLKSRPDPHSCNGTGCALTVPYVLGGGSSLNGMMFIRGSSVDFDQWAEVTGDEGWNSTNVLALYKRVEDNQDAAISMDEEYHSRAGPQPVGWMAYRHPSLQVLAEAMEAAGVPFRLDVNGESQLGHSFVQTSTKGGERWSTYRSYLQPALGRPNLRVETFAKAKRVVFEQRDKAAPRAVGVEYTDAAGQVRVARAKREVVLSAGAIHSPQLLLLSGIGQADQLQELNVTQLVELPVGEGLQDHPRPTGLEFACGPPLCVVDWVSRRRDLAQYRRARDGPLAEALGLQYSAFLRTELQPAPPNGTGPPAKQPDLQLLFPATLELDNGARCLDSEPWRWNRIQWAPAVLHPRSRGRVSLNASDPEGPPVVELGYFTDQDGHDLAVVVEGLKMGVAQQDRLAEHGLKLNKDPRLSPTCSQLEFGSDEHLRCVARTTTYTLWHWTSTCRMGREADPAAVVDPKLRVKGVQGLRVVDASVMPYVTSGNTNAPTIMVAERAATLILSDHGLPRGD</sequence>
<protein>
    <submittedName>
        <fullName evidence="7">Glucose dehydrogenase [FAD, quinone]</fullName>
    </submittedName>
</protein>
<evidence type="ECO:0000256" key="4">
    <source>
        <dbReference type="ARBA" id="ARBA00022827"/>
    </source>
</evidence>
<proteinExistence type="inferred from homology"/>
<dbReference type="SUPFAM" id="SSF51905">
    <property type="entry name" value="FAD/NAD(P)-binding domain"/>
    <property type="match status" value="1"/>
</dbReference>
<evidence type="ECO:0000259" key="6">
    <source>
        <dbReference type="PROSITE" id="PS00624"/>
    </source>
</evidence>
<organism evidence="7 8">
    <name type="scientific">Frankliniella fusca</name>
    <dbReference type="NCBI Taxonomy" id="407009"/>
    <lineage>
        <taxon>Eukaryota</taxon>
        <taxon>Metazoa</taxon>
        <taxon>Ecdysozoa</taxon>
        <taxon>Arthropoda</taxon>
        <taxon>Hexapoda</taxon>
        <taxon>Insecta</taxon>
        <taxon>Pterygota</taxon>
        <taxon>Neoptera</taxon>
        <taxon>Paraneoptera</taxon>
        <taxon>Thysanoptera</taxon>
        <taxon>Terebrantia</taxon>
        <taxon>Thripoidea</taxon>
        <taxon>Thripidae</taxon>
        <taxon>Frankliniella</taxon>
    </lineage>
</organism>
<evidence type="ECO:0000313" key="7">
    <source>
        <dbReference type="EMBL" id="KAK3908261.1"/>
    </source>
</evidence>
<reference evidence="7" key="2">
    <citation type="journal article" date="2023" name="BMC Genomics">
        <title>Pest status, molecular evolution, and epigenetic factors derived from the genome assembly of Frankliniella fusca, a thysanopteran phytovirus vector.</title>
        <authorList>
            <person name="Catto M.A."/>
            <person name="Labadie P.E."/>
            <person name="Jacobson A.L."/>
            <person name="Kennedy G.G."/>
            <person name="Srinivasan R."/>
            <person name="Hunt B.G."/>
        </authorList>
    </citation>
    <scope>NUCLEOTIDE SEQUENCE</scope>
    <source>
        <strain evidence="7">PL_HMW_Pooled</strain>
    </source>
</reference>
<dbReference type="Gene3D" id="3.50.50.60">
    <property type="entry name" value="FAD/NAD(P)-binding domain"/>
    <property type="match status" value="1"/>
</dbReference>
<dbReference type="GO" id="GO:0016614">
    <property type="term" value="F:oxidoreductase activity, acting on CH-OH group of donors"/>
    <property type="evidence" value="ECO:0007669"/>
    <property type="project" value="InterPro"/>
</dbReference>
<dbReference type="Pfam" id="PF05199">
    <property type="entry name" value="GMC_oxred_C"/>
    <property type="match status" value="1"/>
</dbReference>
<accession>A0AAE1GRV4</accession>
<reference evidence="7" key="1">
    <citation type="submission" date="2021-07" db="EMBL/GenBank/DDBJ databases">
        <authorList>
            <person name="Catto M.A."/>
            <person name="Jacobson A."/>
            <person name="Kennedy G."/>
            <person name="Labadie P."/>
            <person name="Hunt B.G."/>
            <person name="Srinivasan R."/>
        </authorList>
    </citation>
    <scope>NUCLEOTIDE SEQUENCE</scope>
    <source>
        <strain evidence="7">PL_HMW_Pooled</strain>
        <tissue evidence="7">Head</tissue>
    </source>
</reference>
<dbReference type="Proteomes" id="UP001219518">
    <property type="component" value="Unassembled WGS sequence"/>
</dbReference>
<dbReference type="Gene3D" id="3.30.560.10">
    <property type="entry name" value="Glucose Oxidase, domain 3"/>
    <property type="match status" value="1"/>
</dbReference>
<feature type="domain" description="Glucose-methanol-choline oxidoreductase N-terminal" evidence="6">
    <location>
        <begin position="320"/>
        <end position="334"/>
    </location>
</feature>
<evidence type="ECO:0000313" key="8">
    <source>
        <dbReference type="Proteomes" id="UP001219518"/>
    </source>
</evidence>
<evidence type="ECO:0000256" key="5">
    <source>
        <dbReference type="PIRSR" id="PIRSR000137-2"/>
    </source>
</evidence>
<dbReference type="EMBL" id="JAHWGI010000033">
    <property type="protein sequence ID" value="KAK3908261.1"/>
    <property type="molecule type" value="Genomic_DNA"/>
</dbReference>
<comment type="cofactor">
    <cofactor evidence="1 5">
        <name>FAD</name>
        <dbReference type="ChEBI" id="CHEBI:57692"/>
    </cofactor>
</comment>
<dbReference type="GO" id="GO:0050660">
    <property type="term" value="F:flavin adenine dinucleotide binding"/>
    <property type="evidence" value="ECO:0007669"/>
    <property type="project" value="InterPro"/>
</dbReference>
<dbReference type="AlphaFoldDB" id="A0AAE1GRV4"/>
<dbReference type="InterPro" id="IPR000172">
    <property type="entry name" value="GMC_OxRdtase_N"/>
</dbReference>
<feature type="binding site" evidence="5">
    <location>
        <position position="139"/>
    </location>
    <ligand>
        <name>FAD</name>
        <dbReference type="ChEBI" id="CHEBI:57692"/>
    </ligand>
</feature>
<dbReference type="PANTHER" id="PTHR11552:SF147">
    <property type="entry name" value="CHOLINE DEHYDROGENASE, MITOCHONDRIAL"/>
    <property type="match status" value="1"/>
</dbReference>
<evidence type="ECO:0000256" key="3">
    <source>
        <dbReference type="ARBA" id="ARBA00022630"/>
    </source>
</evidence>
<dbReference type="SUPFAM" id="SSF54373">
    <property type="entry name" value="FAD-linked reductases, C-terminal domain"/>
    <property type="match status" value="1"/>
</dbReference>
<dbReference type="InterPro" id="IPR036188">
    <property type="entry name" value="FAD/NAD-bd_sf"/>
</dbReference>
<comment type="similarity">
    <text evidence="2">Belongs to the GMC oxidoreductase family.</text>
</comment>
<name>A0AAE1GRV4_9NEOP</name>
<dbReference type="PIRSF" id="PIRSF000137">
    <property type="entry name" value="Alcohol_oxidase"/>
    <property type="match status" value="1"/>
</dbReference>
<dbReference type="InterPro" id="IPR012132">
    <property type="entry name" value="GMC_OxRdtase"/>
</dbReference>